<evidence type="ECO:0000259" key="5">
    <source>
        <dbReference type="PROSITE" id="PS50915"/>
    </source>
</evidence>
<evidence type="ECO:0000313" key="6">
    <source>
        <dbReference type="EMBL" id="KAK1165969.1"/>
    </source>
</evidence>
<evidence type="ECO:0000256" key="4">
    <source>
        <dbReference type="ARBA" id="ARBA00022737"/>
    </source>
</evidence>
<dbReference type="InterPro" id="IPR050252">
    <property type="entry name" value="Beta/Gamma-Crystallin"/>
</dbReference>
<dbReference type="SUPFAM" id="SSF49695">
    <property type="entry name" value="gamma-Crystallin-like"/>
    <property type="match status" value="1"/>
</dbReference>
<evidence type="ECO:0000256" key="1">
    <source>
        <dbReference type="ARBA" id="ARBA00003689"/>
    </source>
</evidence>
<evidence type="ECO:0000256" key="3">
    <source>
        <dbReference type="ARBA" id="ARBA00022613"/>
    </source>
</evidence>
<name>A0AAD8DC06_ACIOX</name>
<reference evidence="6" key="1">
    <citation type="submission" date="2022-02" db="EMBL/GenBank/DDBJ databases">
        <title>Atlantic sturgeon de novo genome assembly.</title>
        <authorList>
            <person name="Stock M."/>
            <person name="Klopp C."/>
            <person name="Guiguen Y."/>
            <person name="Cabau C."/>
            <person name="Parinello H."/>
            <person name="Santidrian Yebra-Pimentel E."/>
            <person name="Kuhl H."/>
            <person name="Dirks R.P."/>
            <person name="Guessner J."/>
            <person name="Wuertz S."/>
            <person name="Du K."/>
            <person name="Schartl M."/>
        </authorList>
    </citation>
    <scope>NUCLEOTIDE SEQUENCE</scope>
    <source>
        <strain evidence="6">STURGEONOMICS-FGT-2020</strain>
        <tissue evidence="6">Whole blood</tissue>
    </source>
</reference>
<dbReference type="Pfam" id="PF00030">
    <property type="entry name" value="Crystall"/>
    <property type="match status" value="2"/>
</dbReference>
<accession>A0AAD8DC06</accession>
<proteinExistence type="inferred from homology"/>
<gene>
    <name evidence="6" type="primary">crygs</name>
    <name evidence="6" type="ORF">AOXY_G12477</name>
</gene>
<comment type="caution">
    <text evidence="6">The sequence shown here is derived from an EMBL/GenBank/DDBJ whole genome shotgun (WGS) entry which is preliminary data.</text>
</comment>
<dbReference type="GO" id="GO:0002088">
    <property type="term" value="P:lens development in camera-type eye"/>
    <property type="evidence" value="ECO:0007669"/>
    <property type="project" value="TreeGrafter"/>
</dbReference>
<dbReference type="InterPro" id="IPR001064">
    <property type="entry name" value="Beta/gamma_crystallin"/>
</dbReference>
<keyword evidence="3" id="KW-0273">Eye lens protein</keyword>
<keyword evidence="7" id="KW-1185">Reference proteome</keyword>
<comment type="similarity">
    <text evidence="2">Belongs to the beta/gamma-crystallin family.</text>
</comment>
<dbReference type="Proteomes" id="UP001230051">
    <property type="component" value="Unassembled WGS sequence"/>
</dbReference>
<comment type="function">
    <text evidence="1">Crystallins are the dominant structural components of the vertebrate eye lens.</text>
</comment>
<keyword evidence="4" id="KW-0677">Repeat</keyword>
<dbReference type="GO" id="GO:0007601">
    <property type="term" value="P:visual perception"/>
    <property type="evidence" value="ECO:0007669"/>
    <property type="project" value="TreeGrafter"/>
</dbReference>
<dbReference type="EMBL" id="JAGXEW010000011">
    <property type="protein sequence ID" value="KAK1165969.1"/>
    <property type="molecule type" value="Genomic_DNA"/>
</dbReference>
<dbReference type="Gene3D" id="2.60.20.10">
    <property type="entry name" value="Crystallins"/>
    <property type="match status" value="2"/>
</dbReference>
<sequence>MNVNTDGHRGDIQLSVDTLQFLLILCTQQLNRVSLRTSLIGEERPSARARSPSPDHECKTSLQNKGIKGLELGFHFTSVTSQQPSGRVAEQPQCQRWAGVLGNVFYFCDSGAWVVYECPNFMGYQYVLTRGEYPEYIRWMGLNDRLGSCKMIHFTSGSQYKIQVYDKGDFTGQVFEATEDCPSVMNQFRNCEVHSCKVLEGTWVFFEHPNYRGRQYLLEKGEYRRPVDWGAVCPTVQSFRRLTPK</sequence>
<dbReference type="InterPro" id="IPR011024">
    <property type="entry name" value="G_crystallin-like"/>
</dbReference>
<feature type="domain" description="Beta/gamma crystallin 'Greek key'" evidence="5">
    <location>
        <begin position="201"/>
        <end position="243"/>
    </location>
</feature>
<feature type="domain" description="Beta/gamma crystallin 'Greek key'" evidence="5">
    <location>
        <begin position="111"/>
        <end position="153"/>
    </location>
</feature>
<organism evidence="6 7">
    <name type="scientific">Acipenser oxyrinchus oxyrinchus</name>
    <dbReference type="NCBI Taxonomy" id="40147"/>
    <lineage>
        <taxon>Eukaryota</taxon>
        <taxon>Metazoa</taxon>
        <taxon>Chordata</taxon>
        <taxon>Craniata</taxon>
        <taxon>Vertebrata</taxon>
        <taxon>Euteleostomi</taxon>
        <taxon>Actinopterygii</taxon>
        <taxon>Chondrostei</taxon>
        <taxon>Acipenseriformes</taxon>
        <taxon>Acipenseridae</taxon>
        <taxon>Acipenser</taxon>
    </lineage>
</organism>
<dbReference type="PANTHER" id="PTHR11818:SF6">
    <property type="entry name" value="GAMMA-CRYSTALLIN S"/>
    <property type="match status" value="1"/>
</dbReference>
<dbReference type="SMART" id="SM00247">
    <property type="entry name" value="XTALbg"/>
    <property type="match status" value="2"/>
</dbReference>
<dbReference type="PANTHER" id="PTHR11818">
    <property type="entry name" value="BETA/GAMMA CRYSTALLIN"/>
    <property type="match status" value="1"/>
</dbReference>
<dbReference type="FunFam" id="2.60.20.10:FF:000003">
    <property type="entry name" value="Crystallin gamma S"/>
    <property type="match status" value="1"/>
</dbReference>
<dbReference type="GO" id="GO:0005212">
    <property type="term" value="F:structural constituent of eye lens"/>
    <property type="evidence" value="ECO:0007669"/>
    <property type="project" value="UniProtKB-KW"/>
</dbReference>
<dbReference type="AlphaFoldDB" id="A0AAD8DC06"/>
<dbReference type="PRINTS" id="PR01367">
    <property type="entry name" value="BGCRYSTALLIN"/>
</dbReference>
<evidence type="ECO:0000313" key="7">
    <source>
        <dbReference type="Proteomes" id="UP001230051"/>
    </source>
</evidence>
<protein>
    <submittedName>
        <fullName evidence="6">Gamma-crystallin S</fullName>
    </submittedName>
</protein>
<evidence type="ECO:0000256" key="2">
    <source>
        <dbReference type="ARBA" id="ARBA00009646"/>
    </source>
</evidence>
<dbReference type="PROSITE" id="PS50915">
    <property type="entry name" value="CRYSTALLIN_BETA_GAMMA"/>
    <property type="match status" value="2"/>
</dbReference>